<organism evidence="1 2">
    <name type="scientific">Euplotes crassus</name>
    <dbReference type="NCBI Taxonomy" id="5936"/>
    <lineage>
        <taxon>Eukaryota</taxon>
        <taxon>Sar</taxon>
        <taxon>Alveolata</taxon>
        <taxon>Ciliophora</taxon>
        <taxon>Intramacronucleata</taxon>
        <taxon>Spirotrichea</taxon>
        <taxon>Hypotrichia</taxon>
        <taxon>Euplotida</taxon>
        <taxon>Euplotidae</taxon>
        <taxon>Moneuplotes</taxon>
    </lineage>
</organism>
<gene>
    <name evidence="1" type="ORF">ECRASSUSDP1_LOCUS18622</name>
</gene>
<protein>
    <submittedName>
        <fullName evidence="1">Uncharacterized protein</fullName>
    </submittedName>
</protein>
<proteinExistence type="predicted"/>
<accession>A0AAD2D1C2</accession>
<reference evidence="1" key="1">
    <citation type="submission" date="2023-07" db="EMBL/GenBank/DDBJ databases">
        <authorList>
            <consortium name="AG Swart"/>
            <person name="Singh M."/>
            <person name="Singh A."/>
            <person name="Seah K."/>
            <person name="Emmerich C."/>
        </authorList>
    </citation>
    <scope>NUCLEOTIDE SEQUENCE</scope>
    <source>
        <strain evidence="1">DP1</strain>
    </source>
</reference>
<evidence type="ECO:0000313" key="2">
    <source>
        <dbReference type="Proteomes" id="UP001295684"/>
    </source>
</evidence>
<evidence type="ECO:0000313" key="1">
    <source>
        <dbReference type="EMBL" id="CAI2377239.1"/>
    </source>
</evidence>
<dbReference type="Proteomes" id="UP001295684">
    <property type="component" value="Unassembled WGS sequence"/>
</dbReference>
<sequence length="124" mass="14451">MKENILDALISSKVDTRKQGVAKASRFKSRKIRSPNLRLENNKFRIFSPSPKPRDKINVATDIKQTTRQHLQIKNRPRHRNISISSVKKTTWKPKSKIGSGLYFTICTNWCFCHLCLVEPIFRL</sequence>
<name>A0AAD2D1C2_EUPCR</name>
<dbReference type="AlphaFoldDB" id="A0AAD2D1C2"/>
<keyword evidence="2" id="KW-1185">Reference proteome</keyword>
<dbReference type="EMBL" id="CAMPGE010018867">
    <property type="protein sequence ID" value="CAI2377239.1"/>
    <property type="molecule type" value="Genomic_DNA"/>
</dbReference>
<comment type="caution">
    <text evidence="1">The sequence shown here is derived from an EMBL/GenBank/DDBJ whole genome shotgun (WGS) entry which is preliminary data.</text>
</comment>